<dbReference type="EMBL" id="CM001555">
    <property type="protein sequence ID" value="EJG06715.1"/>
    <property type="molecule type" value="Genomic_DNA"/>
</dbReference>
<dbReference type="GO" id="GO:0016740">
    <property type="term" value="F:transferase activity"/>
    <property type="evidence" value="ECO:0007669"/>
    <property type="project" value="UniProtKB-KW"/>
</dbReference>
<evidence type="ECO:0000313" key="4">
    <source>
        <dbReference type="Proteomes" id="UP000005095"/>
    </source>
</evidence>
<dbReference type="PANTHER" id="PTHR43685">
    <property type="entry name" value="GLYCOSYLTRANSFERASE"/>
    <property type="match status" value="1"/>
</dbReference>
<dbReference type="InterPro" id="IPR029044">
    <property type="entry name" value="Nucleotide-diphossugar_trans"/>
</dbReference>
<gene>
    <name evidence="3" type="ORF">Metli_0751</name>
</gene>
<feature type="domain" description="Glycosyltransferase 2-like" evidence="2">
    <location>
        <begin position="20"/>
        <end position="177"/>
    </location>
</feature>
<feature type="transmembrane region" description="Helical" evidence="1">
    <location>
        <begin position="251"/>
        <end position="280"/>
    </location>
</feature>
<protein>
    <submittedName>
        <fullName evidence="3">Glycosyl transferase family 2</fullName>
    </submittedName>
</protein>
<keyword evidence="3" id="KW-0808">Transferase</keyword>
<dbReference type="PANTHER" id="PTHR43685:SF2">
    <property type="entry name" value="GLYCOSYLTRANSFERASE 2-LIKE DOMAIN-CONTAINING PROTEIN"/>
    <property type="match status" value="1"/>
</dbReference>
<dbReference type="Pfam" id="PF00535">
    <property type="entry name" value="Glycos_transf_2"/>
    <property type="match status" value="1"/>
</dbReference>
<sequence>MGYRGRRAPKSSRDGDPKISVVIPVLNDQTRIKDCLKAVFNQTLPPYEVIVVDGHSTDNTVKNALKFPVRVVFEDFGTVGGARQVGVEEAQGEYIAFTDSDCIPQKDWLENLVREFDDGIVGVGGGIKNIGTGLWEESISLALDTFLGSANSVQDRVLKGKRIVKSISGCNSMYRKRDILEAGGFDVHLSINEDTEMNRRLQSLGRIFYTPDALIHHNQARSLPAFVRRMVFFGYGRGVNRLWDLQVVPPIAAVGILLMAFIAPLISVAMLVVYALIVIGYTLAISTKSRKFGYLVSVPIVFILEHTAYMFGFWKGTIESVTAGSNS</sequence>
<proteinExistence type="predicted"/>
<dbReference type="AlphaFoldDB" id="J1L215"/>
<dbReference type="Gene3D" id="3.90.550.10">
    <property type="entry name" value="Spore Coat Polysaccharide Biosynthesis Protein SpsA, Chain A"/>
    <property type="match status" value="1"/>
</dbReference>
<evidence type="ECO:0000259" key="2">
    <source>
        <dbReference type="Pfam" id="PF00535"/>
    </source>
</evidence>
<evidence type="ECO:0000256" key="1">
    <source>
        <dbReference type="SAM" id="Phobius"/>
    </source>
</evidence>
<keyword evidence="1" id="KW-0812">Transmembrane</keyword>
<dbReference type="Proteomes" id="UP000005095">
    <property type="component" value="Chromosome"/>
</dbReference>
<dbReference type="HOGENOM" id="CLU_025996_19_0_2"/>
<reference evidence="3 4" key="1">
    <citation type="submission" date="2011-08" db="EMBL/GenBank/DDBJ databases">
        <title>The complete genome of Methanofollis liminatans DSM 4140.</title>
        <authorList>
            <consortium name="US DOE Joint Genome Institute (JGI-PGF)"/>
            <person name="Lucas S."/>
            <person name="Han J."/>
            <person name="Lapidus A."/>
            <person name="Bruce D."/>
            <person name="Goodwin L."/>
            <person name="Pitluck S."/>
            <person name="Peters L."/>
            <person name="Kyrpides N."/>
            <person name="Mavromatis K."/>
            <person name="Ivanova N."/>
            <person name="Mikhailova N."/>
            <person name="Lu M."/>
            <person name="Detter J.C."/>
            <person name="Tapia R."/>
            <person name="Han C."/>
            <person name="Land M."/>
            <person name="Hauser L."/>
            <person name="Markowitz V."/>
            <person name="Cheng J.-F."/>
            <person name="Hugenholtz P."/>
            <person name="Woyke T."/>
            <person name="Wu D."/>
            <person name="Spring S."/>
            <person name="Schuler E."/>
            <person name="Brambilla E."/>
            <person name="Klenk H.-P."/>
            <person name="Eisen J.A."/>
        </authorList>
    </citation>
    <scope>NUCLEOTIDE SEQUENCE [LARGE SCALE GENOMIC DNA]</scope>
    <source>
        <strain evidence="3 4">DSM 4140</strain>
    </source>
</reference>
<dbReference type="InterPro" id="IPR050834">
    <property type="entry name" value="Glycosyltransf_2"/>
</dbReference>
<feature type="transmembrane region" description="Helical" evidence="1">
    <location>
        <begin position="292"/>
        <end position="314"/>
    </location>
</feature>
<organism evidence="3 4">
    <name type="scientific">Methanofollis liminatans DSM 4140</name>
    <dbReference type="NCBI Taxonomy" id="28892"/>
    <lineage>
        <taxon>Archaea</taxon>
        <taxon>Methanobacteriati</taxon>
        <taxon>Methanobacteriota</taxon>
        <taxon>Stenosarchaea group</taxon>
        <taxon>Methanomicrobia</taxon>
        <taxon>Methanomicrobiales</taxon>
        <taxon>Methanomicrobiaceae</taxon>
        <taxon>Methanofollis</taxon>
    </lineage>
</organism>
<accession>J1L215</accession>
<name>J1L215_9EURY</name>
<dbReference type="STRING" id="28892.Metli_0751"/>
<keyword evidence="4" id="KW-1185">Reference proteome</keyword>
<dbReference type="InterPro" id="IPR001173">
    <property type="entry name" value="Glyco_trans_2-like"/>
</dbReference>
<keyword evidence="1" id="KW-1133">Transmembrane helix</keyword>
<keyword evidence="1" id="KW-0472">Membrane</keyword>
<evidence type="ECO:0000313" key="3">
    <source>
        <dbReference type="EMBL" id="EJG06715.1"/>
    </source>
</evidence>
<dbReference type="SUPFAM" id="SSF53448">
    <property type="entry name" value="Nucleotide-diphospho-sugar transferases"/>
    <property type="match status" value="1"/>
</dbReference>